<evidence type="ECO:0000256" key="2">
    <source>
        <dbReference type="ARBA" id="ARBA00023002"/>
    </source>
</evidence>
<comment type="cofactor">
    <cofactor evidence="1">
        <name>thiamine diphosphate</name>
        <dbReference type="ChEBI" id="CHEBI:58937"/>
    </cofactor>
</comment>
<dbReference type="InterPro" id="IPR033248">
    <property type="entry name" value="Transketolase_C"/>
</dbReference>
<dbReference type="Pfam" id="PF02780">
    <property type="entry name" value="Transketolase_C"/>
    <property type="match status" value="1"/>
</dbReference>
<dbReference type="InterPro" id="IPR029061">
    <property type="entry name" value="THDP-binding"/>
</dbReference>
<name>A0A6J7CRX8_9ZZZZ</name>
<sequence length="330" mass="35184">MATKTITEERNIYYIEAMREGLRAMLGEDENVVIIGEDVGRSVIGATRGLVEDFGPMRVRNTPISEATFVGMCVGAAAVGLRPVVDLMVGSFFYVAMDQLADQAAKLRYMSGGQVNLPIVYFTATGPSGSAAAQHSENPHPMLMNVAGLKIVMPSTPYDAKGLMVSAIRDDNPVVYLQDFVLGGVRGPVPEETYSIPLGVGDIKRAGRDVTVVAIGAAVPKALRVANKLEGEGISVEVVDPRTLVPLDMDLILESVARTGRLVVVDNARLTCSAASEIVASVSEKGFDLLKAAPQRVAWENVPVPFSPPLEERALISDSDIDSAIRMTLA</sequence>
<dbReference type="Gene3D" id="3.40.50.920">
    <property type="match status" value="1"/>
</dbReference>
<feature type="domain" description="Transketolase-like pyrimidine-binding" evidence="4">
    <location>
        <begin position="12"/>
        <end position="185"/>
    </location>
</feature>
<keyword evidence="3" id="KW-0786">Thiamine pyrophosphate</keyword>
<dbReference type="FunFam" id="3.40.50.970:FF:000001">
    <property type="entry name" value="Pyruvate dehydrogenase E1 beta subunit"/>
    <property type="match status" value="1"/>
</dbReference>
<organism evidence="5">
    <name type="scientific">freshwater metagenome</name>
    <dbReference type="NCBI Taxonomy" id="449393"/>
    <lineage>
        <taxon>unclassified sequences</taxon>
        <taxon>metagenomes</taxon>
        <taxon>ecological metagenomes</taxon>
    </lineage>
</organism>
<dbReference type="PANTHER" id="PTHR43257">
    <property type="entry name" value="PYRUVATE DEHYDROGENASE E1 COMPONENT BETA SUBUNIT"/>
    <property type="match status" value="1"/>
</dbReference>
<reference evidence="5" key="1">
    <citation type="submission" date="2020-05" db="EMBL/GenBank/DDBJ databases">
        <authorList>
            <person name="Chiriac C."/>
            <person name="Salcher M."/>
            <person name="Ghai R."/>
            <person name="Kavagutti S V."/>
        </authorList>
    </citation>
    <scope>NUCLEOTIDE SEQUENCE</scope>
</reference>
<dbReference type="SUPFAM" id="SSF52922">
    <property type="entry name" value="TK C-terminal domain-like"/>
    <property type="match status" value="1"/>
</dbReference>
<evidence type="ECO:0000256" key="1">
    <source>
        <dbReference type="ARBA" id="ARBA00001964"/>
    </source>
</evidence>
<dbReference type="SMART" id="SM00861">
    <property type="entry name" value="Transket_pyr"/>
    <property type="match status" value="1"/>
</dbReference>
<dbReference type="Gene3D" id="3.40.50.970">
    <property type="match status" value="1"/>
</dbReference>
<dbReference type="GO" id="GO:0016491">
    <property type="term" value="F:oxidoreductase activity"/>
    <property type="evidence" value="ECO:0007669"/>
    <property type="project" value="UniProtKB-KW"/>
</dbReference>
<dbReference type="PANTHER" id="PTHR43257:SF2">
    <property type="entry name" value="PYRUVATE DEHYDROGENASE E1 COMPONENT SUBUNIT BETA"/>
    <property type="match status" value="1"/>
</dbReference>
<evidence type="ECO:0000256" key="3">
    <source>
        <dbReference type="ARBA" id="ARBA00023052"/>
    </source>
</evidence>
<dbReference type="InterPro" id="IPR009014">
    <property type="entry name" value="Transketo_C/PFOR_II"/>
</dbReference>
<dbReference type="InterPro" id="IPR005475">
    <property type="entry name" value="Transketolase-like_Pyr-bd"/>
</dbReference>
<dbReference type="CDD" id="cd07036">
    <property type="entry name" value="TPP_PYR_E1-PDHc-beta_like"/>
    <property type="match status" value="1"/>
</dbReference>
<proteinExistence type="predicted"/>
<gene>
    <name evidence="5" type="ORF">UFOPK3364_00265</name>
</gene>
<accession>A0A6J7CRX8</accession>
<evidence type="ECO:0000313" key="5">
    <source>
        <dbReference type="EMBL" id="CAB4861382.1"/>
    </source>
</evidence>
<dbReference type="SUPFAM" id="SSF52518">
    <property type="entry name" value="Thiamin diphosphate-binding fold (THDP-binding)"/>
    <property type="match status" value="1"/>
</dbReference>
<dbReference type="Pfam" id="PF02779">
    <property type="entry name" value="Transket_pyr"/>
    <property type="match status" value="1"/>
</dbReference>
<dbReference type="EMBL" id="CAFBLO010000014">
    <property type="protein sequence ID" value="CAB4861382.1"/>
    <property type="molecule type" value="Genomic_DNA"/>
</dbReference>
<dbReference type="AlphaFoldDB" id="A0A6J7CRX8"/>
<protein>
    <submittedName>
        <fullName evidence="5">Unannotated protein</fullName>
    </submittedName>
</protein>
<evidence type="ECO:0000259" key="4">
    <source>
        <dbReference type="SMART" id="SM00861"/>
    </source>
</evidence>
<keyword evidence="2" id="KW-0560">Oxidoreductase</keyword>